<accession>A0A1G2HGX1</accession>
<reference evidence="2 3" key="1">
    <citation type="journal article" date="2016" name="Nat. Commun.">
        <title>Thousands of microbial genomes shed light on interconnected biogeochemical processes in an aquifer system.</title>
        <authorList>
            <person name="Anantharaman K."/>
            <person name="Brown C.T."/>
            <person name="Hug L.A."/>
            <person name="Sharon I."/>
            <person name="Castelle C.J."/>
            <person name="Probst A.J."/>
            <person name="Thomas B.C."/>
            <person name="Singh A."/>
            <person name="Wilkins M.J."/>
            <person name="Karaoz U."/>
            <person name="Brodie E.L."/>
            <person name="Williams K.H."/>
            <person name="Hubbard S.S."/>
            <person name="Banfield J.F."/>
        </authorList>
    </citation>
    <scope>NUCLEOTIDE SEQUENCE [LARGE SCALE GENOMIC DNA]</scope>
</reference>
<organism evidence="2 3">
    <name type="scientific">Candidatus Spechtbacteria bacterium RIFCSPLOWO2_12_FULL_38_22</name>
    <dbReference type="NCBI Taxonomy" id="1802165"/>
    <lineage>
        <taxon>Bacteria</taxon>
        <taxon>Candidatus Spechtiibacteriota</taxon>
    </lineage>
</organism>
<comment type="caution">
    <text evidence="2">The sequence shown here is derived from an EMBL/GenBank/DDBJ whole genome shotgun (WGS) entry which is preliminary data.</text>
</comment>
<name>A0A1G2HGX1_9BACT</name>
<evidence type="ECO:0000313" key="2">
    <source>
        <dbReference type="EMBL" id="OGZ61736.1"/>
    </source>
</evidence>
<keyword evidence="1" id="KW-1133">Transmembrane helix</keyword>
<protein>
    <submittedName>
        <fullName evidence="2">Uncharacterized protein</fullName>
    </submittedName>
</protein>
<feature type="transmembrane region" description="Helical" evidence="1">
    <location>
        <begin position="102"/>
        <end position="133"/>
    </location>
</feature>
<feature type="transmembrane region" description="Helical" evidence="1">
    <location>
        <begin position="56"/>
        <end position="82"/>
    </location>
</feature>
<evidence type="ECO:0000313" key="3">
    <source>
        <dbReference type="Proteomes" id="UP000176770"/>
    </source>
</evidence>
<keyword evidence="1" id="KW-0812">Transmembrane</keyword>
<gene>
    <name evidence="2" type="ORF">A3F94_00890</name>
</gene>
<keyword evidence="1" id="KW-0472">Membrane</keyword>
<dbReference type="EMBL" id="MHOK01000017">
    <property type="protein sequence ID" value="OGZ61736.1"/>
    <property type="molecule type" value="Genomic_DNA"/>
</dbReference>
<dbReference type="AlphaFoldDB" id="A0A1G2HGX1"/>
<sequence>FSYTLLAFTVGWFIFSISVFAPNLKLISKVFKSQAISVARKINFVLDLYGGLDTSISVFSAITIITVAVLFGINIAMLVYMLKRNSAVSAPKRQGKSIFSTFVATIVGVLGIGCAACGSLILTPLIAALGATWILTALPFGGREFSLVAIILILISIYSLCKKINDPLICPVE</sequence>
<evidence type="ECO:0000256" key="1">
    <source>
        <dbReference type="SAM" id="Phobius"/>
    </source>
</evidence>
<dbReference type="Proteomes" id="UP000176770">
    <property type="component" value="Unassembled WGS sequence"/>
</dbReference>
<proteinExistence type="predicted"/>
<feature type="non-terminal residue" evidence="2">
    <location>
        <position position="1"/>
    </location>
</feature>